<dbReference type="EMBL" id="CAMXCT020004101">
    <property type="protein sequence ID" value="CAL1161040.1"/>
    <property type="molecule type" value="Genomic_DNA"/>
</dbReference>
<feature type="compositionally biased region" description="Polar residues" evidence="1">
    <location>
        <begin position="200"/>
        <end position="210"/>
    </location>
</feature>
<evidence type="ECO:0000256" key="1">
    <source>
        <dbReference type="SAM" id="MobiDB-lite"/>
    </source>
</evidence>
<accession>A0A9P1DDP5</accession>
<gene>
    <name evidence="2" type="ORF">C1SCF055_LOCUS33203</name>
</gene>
<reference evidence="2" key="1">
    <citation type="submission" date="2022-10" db="EMBL/GenBank/DDBJ databases">
        <authorList>
            <person name="Chen Y."/>
            <person name="Dougan E. K."/>
            <person name="Chan C."/>
            <person name="Rhodes N."/>
            <person name="Thang M."/>
        </authorList>
    </citation>
    <scope>NUCLEOTIDE SEQUENCE</scope>
</reference>
<comment type="caution">
    <text evidence="2">The sequence shown here is derived from an EMBL/GenBank/DDBJ whole genome shotgun (WGS) entry which is preliminary data.</text>
</comment>
<keyword evidence="4" id="KW-1185">Reference proteome</keyword>
<evidence type="ECO:0000313" key="4">
    <source>
        <dbReference type="Proteomes" id="UP001152797"/>
    </source>
</evidence>
<feature type="region of interest" description="Disordered" evidence="1">
    <location>
        <begin position="160"/>
        <end position="250"/>
    </location>
</feature>
<name>A0A9P1DDP5_9DINO</name>
<evidence type="ECO:0000313" key="3">
    <source>
        <dbReference type="EMBL" id="CAL1161040.1"/>
    </source>
</evidence>
<dbReference type="EMBL" id="CAMXCT030004101">
    <property type="protein sequence ID" value="CAL4794977.1"/>
    <property type="molecule type" value="Genomic_DNA"/>
</dbReference>
<protein>
    <submittedName>
        <fullName evidence="2">Uncharacterized protein</fullName>
    </submittedName>
</protein>
<feature type="compositionally biased region" description="Basic and acidic residues" evidence="1">
    <location>
        <begin position="221"/>
        <end position="245"/>
    </location>
</feature>
<feature type="compositionally biased region" description="Basic and acidic residues" evidence="1">
    <location>
        <begin position="172"/>
        <end position="187"/>
    </location>
</feature>
<dbReference type="Proteomes" id="UP001152797">
    <property type="component" value="Unassembled WGS sequence"/>
</dbReference>
<proteinExistence type="predicted"/>
<evidence type="ECO:0000313" key="2">
    <source>
        <dbReference type="EMBL" id="CAI4007665.1"/>
    </source>
</evidence>
<dbReference type="AlphaFoldDB" id="A0A9P1DDP5"/>
<dbReference type="EMBL" id="CAMXCT010004101">
    <property type="protein sequence ID" value="CAI4007665.1"/>
    <property type="molecule type" value="Genomic_DNA"/>
</dbReference>
<reference evidence="3" key="2">
    <citation type="submission" date="2024-04" db="EMBL/GenBank/DDBJ databases">
        <authorList>
            <person name="Chen Y."/>
            <person name="Shah S."/>
            <person name="Dougan E. K."/>
            <person name="Thang M."/>
            <person name="Chan C."/>
        </authorList>
    </citation>
    <scope>NUCLEOTIDE SEQUENCE [LARGE SCALE GENOMIC DNA]</scope>
</reference>
<organism evidence="2">
    <name type="scientific">Cladocopium goreaui</name>
    <dbReference type="NCBI Taxonomy" id="2562237"/>
    <lineage>
        <taxon>Eukaryota</taxon>
        <taxon>Sar</taxon>
        <taxon>Alveolata</taxon>
        <taxon>Dinophyceae</taxon>
        <taxon>Suessiales</taxon>
        <taxon>Symbiodiniaceae</taxon>
        <taxon>Cladocopium</taxon>
    </lineage>
</organism>
<sequence length="307" mass="34164">MSMSTAHSNSGANITVQEPHTLRYLNLAVSTDTVEVGEPFHVSFRVRRKDVNQFGHMGDLSICIVVLDLHLAVERLQLDPKKVVYSRAVSGDYFCSRLRRFPFTTGRRKILVDDVVPKKEGTRVPIIVCLAIQGNILGYDQWVFMDSIEVTVRCRKFRPPGSEKAKKKIRGDRRVSDASDLPIKQDDSCVGPVRPKLKSDMQTQSQQTVSGPDHPTCPGSERAKKQIRGDRRVSDASDLPIKQDDSCVGPVPPKLKFDMQTQSQQTISLPDHPTRPDPPEEAWLFGASTGLGVLAKVIAVCRHISLD</sequence>